<accession>A0ABY9RRJ2</accession>
<gene>
    <name evidence="2" type="ORF">RGF97_06380</name>
</gene>
<name>A0ABY9RRJ2_9ACTN</name>
<dbReference type="Gene3D" id="3.30.70.20">
    <property type="match status" value="1"/>
</dbReference>
<organism evidence="2 3">
    <name type="scientific">Streptomyces roseicoloratus</name>
    <dbReference type="NCBI Taxonomy" id="2508722"/>
    <lineage>
        <taxon>Bacteria</taxon>
        <taxon>Bacillati</taxon>
        <taxon>Actinomycetota</taxon>
        <taxon>Actinomycetes</taxon>
        <taxon>Kitasatosporales</taxon>
        <taxon>Streptomycetaceae</taxon>
        <taxon>Streptomyces</taxon>
    </lineage>
</organism>
<keyword evidence="3" id="KW-1185">Reference proteome</keyword>
<evidence type="ECO:0000256" key="1">
    <source>
        <dbReference type="SAM" id="MobiDB-lite"/>
    </source>
</evidence>
<feature type="region of interest" description="Disordered" evidence="1">
    <location>
        <begin position="1"/>
        <end position="33"/>
    </location>
</feature>
<sequence length="118" mass="12111">MSGETAVTGRDATGTPATTGTPAATGGQRATGGQWRISVHKSCRRSGICAAAAPRYFSVGEDHRTRPAAEPVDPDPELIEVVEACPAEAITLTDLATGRPVEAAREAAAEGATREARP</sequence>
<protein>
    <submittedName>
        <fullName evidence="2">Ferredoxin</fullName>
    </submittedName>
</protein>
<reference evidence="2 3" key="1">
    <citation type="submission" date="2023-09" db="EMBL/GenBank/DDBJ databases">
        <title>Complete genome of Streptomyces roseicoloratus T14.</title>
        <authorList>
            <person name="Bashizi T."/>
            <person name="Kim M.-J."/>
            <person name="Lee G."/>
            <person name="Tagele S.B."/>
            <person name="Shin J.-H."/>
        </authorList>
    </citation>
    <scope>NUCLEOTIDE SEQUENCE [LARGE SCALE GENOMIC DNA]</scope>
    <source>
        <strain evidence="2 3">T14</strain>
    </source>
</reference>
<feature type="compositionally biased region" description="Low complexity" evidence="1">
    <location>
        <begin position="8"/>
        <end position="33"/>
    </location>
</feature>
<dbReference type="Proteomes" id="UP001250858">
    <property type="component" value="Chromosome"/>
</dbReference>
<proteinExistence type="predicted"/>
<dbReference type="SUPFAM" id="SSF54862">
    <property type="entry name" value="4Fe-4S ferredoxins"/>
    <property type="match status" value="1"/>
</dbReference>
<evidence type="ECO:0000313" key="3">
    <source>
        <dbReference type="Proteomes" id="UP001250858"/>
    </source>
</evidence>
<dbReference type="EMBL" id="CP133762">
    <property type="protein sequence ID" value="WMX44555.1"/>
    <property type="molecule type" value="Genomic_DNA"/>
</dbReference>
<evidence type="ECO:0000313" key="2">
    <source>
        <dbReference type="EMBL" id="WMX44555.1"/>
    </source>
</evidence>
<dbReference type="RefSeq" id="WP_309548077.1">
    <property type="nucleotide sequence ID" value="NZ_CP133762.1"/>
</dbReference>